<evidence type="ECO:0000313" key="10">
    <source>
        <dbReference type="EMBL" id="KHT62979.1"/>
    </source>
</evidence>
<dbReference type="SUPFAM" id="SSF103481">
    <property type="entry name" value="Multidrug resistance efflux transporter EmrE"/>
    <property type="match status" value="1"/>
</dbReference>
<dbReference type="Pfam" id="PF00893">
    <property type="entry name" value="Multi_Drug_Res"/>
    <property type="match status" value="1"/>
</dbReference>
<keyword evidence="3" id="KW-1003">Cell membrane</keyword>
<dbReference type="GO" id="GO:0005886">
    <property type="term" value="C:plasma membrane"/>
    <property type="evidence" value="ECO:0007669"/>
    <property type="project" value="UniProtKB-SubCell"/>
</dbReference>
<feature type="transmembrane region" description="Helical" evidence="9">
    <location>
        <begin position="26"/>
        <end position="46"/>
    </location>
</feature>
<evidence type="ECO:0000256" key="5">
    <source>
        <dbReference type="ARBA" id="ARBA00022989"/>
    </source>
</evidence>
<dbReference type="GO" id="GO:0015220">
    <property type="term" value="F:choline transmembrane transporter activity"/>
    <property type="evidence" value="ECO:0007669"/>
    <property type="project" value="TreeGrafter"/>
</dbReference>
<dbReference type="Proteomes" id="UP000031278">
    <property type="component" value="Unassembled WGS sequence"/>
</dbReference>
<evidence type="ECO:0000256" key="4">
    <source>
        <dbReference type="ARBA" id="ARBA00022692"/>
    </source>
</evidence>
<dbReference type="AlphaFoldDB" id="A0A0B9G2S8"/>
<evidence type="ECO:0000256" key="6">
    <source>
        <dbReference type="ARBA" id="ARBA00023136"/>
    </source>
</evidence>
<organism evidence="10 11">
    <name type="scientific">Photobacterium gaetbulicola</name>
    <dbReference type="NCBI Taxonomy" id="1295392"/>
    <lineage>
        <taxon>Bacteria</taxon>
        <taxon>Pseudomonadati</taxon>
        <taxon>Pseudomonadota</taxon>
        <taxon>Gammaproteobacteria</taxon>
        <taxon>Vibrionales</taxon>
        <taxon>Vibrionaceae</taxon>
        <taxon>Photobacterium</taxon>
    </lineage>
</organism>
<evidence type="ECO:0000256" key="9">
    <source>
        <dbReference type="SAM" id="Phobius"/>
    </source>
</evidence>
<dbReference type="GO" id="GO:0015199">
    <property type="term" value="F:amino-acid betaine transmembrane transporter activity"/>
    <property type="evidence" value="ECO:0007669"/>
    <property type="project" value="TreeGrafter"/>
</dbReference>
<dbReference type="GO" id="GO:0031460">
    <property type="term" value="P:glycine betaine transport"/>
    <property type="evidence" value="ECO:0007669"/>
    <property type="project" value="TreeGrafter"/>
</dbReference>
<evidence type="ECO:0000256" key="7">
    <source>
        <dbReference type="ARBA" id="ARBA00038032"/>
    </source>
</evidence>
<sequence>MGWVFLLLGVMAEATSHVALRATNGFSNWLPSTIVILGHLIAFIFLGQAMKSLPVGIVHAIWAGLAIVAVTAMSGLIYKQHLDAKVWLGMVIVSIGIAIINLGGAAHSH</sequence>
<protein>
    <submittedName>
        <fullName evidence="10">Quaternary ammonium transporter</fullName>
    </submittedName>
</protein>
<dbReference type="PANTHER" id="PTHR30561:SF1">
    <property type="entry name" value="MULTIDRUG TRANSPORTER EMRE"/>
    <property type="match status" value="1"/>
</dbReference>
<dbReference type="PANTHER" id="PTHR30561">
    <property type="entry name" value="SMR FAMILY PROTON-DEPENDENT DRUG EFFLUX TRANSPORTER SUGE"/>
    <property type="match status" value="1"/>
</dbReference>
<dbReference type="InterPro" id="IPR045324">
    <property type="entry name" value="Small_multidrug_res"/>
</dbReference>
<comment type="subcellular location">
    <subcellularLocation>
        <location evidence="1 8">Cell membrane</location>
        <topology evidence="1 8">Multi-pass membrane protein</topology>
    </subcellularLocation>
</comment>
<feature type="transmembrane region" description="Helical" evidence="9">
    <location>
        <begin position="53"/>
        <end position="78"/>
    </location>
</feature>
<dbReference type="EMBL" id="JWLZ01000164">
    <property type="protein sequence ID" value="KHT62979.1"/>
    <property type="molecule type" value="Genomic_DNA"/>
</dbReference>
<evidence type="ECO:0000256" key="8">
    <source>
        <dbReference type="RuleBase" id="RU003942"/>
    </source>
</evidence>
<comment type="similarity">
    <text evidence="7 8">Belongs to the drug/metabolite transporter (DMT) superfamily. Small multidrug resistance (SMR) (TC 2.A.7.1) family.</text>
</comment>
<dbReference type="GO" id="GO:0015297">
    <property type="term" value="F:antiporter activity"/>
    <property type="evidence" value="ECO:0007669"/>
    <property type="project" value="TreeGrafter"/>
</dbReference>
<evidence type="ECO:0000256" key="1">
    <source>
        <dbReference type="ARBA" id="ARBA00004651"/>
    </source>
</evidence>
<dbReference type="InterPro" id="IPR000390">
    <property type="entry name" value="Small_drug/metabolite_transptr"/>
</dbReference>
<dbReference type="RefSeq" id="WP_039463406.1">
    <property type="nucleotide sequence ID" value="NZ_JWLZ01000164.1"/>
</dbReference>
<feature type="transmembrane region" description="Helical" evidence="9">
    <location>
        <begin position="84"/>
        <end position="106"/>
    </location>
</feature>
<dbReference type="Gene3D" id="1.10.3730.20">
    <property type="match status" value="1"/>
</dbReference>
<name>A0A0B9G2S8_9GAMM</name>
<evidence type="ECO:0000256" key="2">
    <source>
        <dbReference type="ARBA" id="ARBA00022448"/>
    </source>
</evidence>
<keyword evidence="4 8" id="KW-0812">Transmembrane</keyword>
<proteinExistence type="inferred from homology"/>
<evidence type="ECO:0000313" key="11">
    <source>
        <dbReference type="Proteomes" id="UP000031278"/>
    </source>
</evidence>
<keyword evidence="6 9" id="KW-0472">Membrane</keyword>
<accession>A0A0B9G2S8</accession>
<keyword evidence="2" id="KW-0813">Transport</keyword>
<gene>
    <name evidence="10" type="ORF">RJ45_14435</name>
</gene>
<dbReference type="InterPro" id="IPR037185">
    <property type="entry name" value="EmrE-like"/>
</dbReference>
<reference evidence="10 11" key="1">
    <citation type="submission" date="2014-12" db="EMBL/GenBank/DDBJ databases">
        <title>Genome sequencing of Photobacterium gaetbulicola AD005a.</title>
        <authorList>
            <person name="Adrian T.G.S."/>
            <person name="Chan K.G."/>
        </authorList>
    </citation>
    <scope>NUCLEOTIDE SEQUENCE [LARGE SCALE GENOMIC DNA]</scope>
    <source>
        <strain evidence="10 11">AD005a</strain>
    </source>
</reference>
<keyword evidence="5 9" id="KW-1133">Transmembrane helix</keyword>
<comment type="caution">
    <text evidence="10">The sequence shown here is derived from an EMBL/GenBank/DDBJ whole genome shotgun (WGS) entry which is preliminary data.</text>
</comment>
<evidence type="ECO:0000256" key="3">
    <source>
        <dbReference type="ARBA" id="ARBA00022475"/>
    </source>
</evidence>